<keyword evidence="3" id="KW-1185">Reference proteome</keyword>
<dbReference type="Pfam" id="PF10995">
    <property type="entry name" value="CBP_BcsE"/>
    <property type="match status" value="1"/>
</dbReference>
<reference evidence="2 3" key="1">
    <citation type="journal article" date="2011" name="Front. Microbiol.">
        <title>Genomic signatures of strain selection and enhancement in Bacillus atrophaeus var. globigii, a historical biowarfare simulant.</title>
        <authorList>
            <person name="Gibbons H.S."/>
            <person name="Broomall S.M."/>
            <person name="McNew L.A."/>
            <person name="Daligault H."/>
            <person name="Chapman C."/>
            <person name="Bruce D."/>
            <person name="Karavis M."/>
            <person name="Krepps M."/>
            <person name="McGregor P.A."/>
            <person name="Hong C."/>
            <person name="Park K.H."/>
            <person name="Akmal A."/>
            <person name="Feldman A."/>
            <person name="Lin J.S."/>
            <person name="Chang W.E."/>
            <person name="Higgs B.W."/>
            <person name="Demirev P."/>
            <person name="Lindquist J."/>
            <person name="Liem A."/>
            <person name="Fochler E."/>
            <person name="Read T.D."/>
            <person name="Tapia R."/>
            <person name="Johnson S."/>
            <person name="Bishop-Lilly K.A."/>
            <person name="Detter C."/>
            <person name="Han C."/>
            <person name="Sozhamannan S."/>
            <person name="Rosenzweig C.N."/>
            <person name="Skowronski E.W."/>
        </authorList>
    </citation>
    <scope>NUCLEOTIDE SEQUENCE [LARGE SCALE GENOMIC DNA]</scope>
    <source>
        <strain evidence="2 3">GYP-17</strain>
    </source>
</reference>
<evidence type="ECO:0000313" key="2">
    <source>
        <dbReference type="EMBL" id="RUO35779.1"/>
    </source>
</evidence>
<protein>
    <recommendedName>
        <fullName evidence="4">Cellulose biosynthesis protein BcsE</fullName>
    </recommendedName>
</protein>
<gene>
    <name evidence="2" type="ORF">CWE11_03200</name>
</gene>
<dbReference type="Proteomes" id="UP000288405">
    <property type="component" value="Unassembled WGS sequence"/>
</dbReference>
<dbReference type="GO" id="GO:0035438">
    <property type="term" value="F:cyclic-di-GMP binding"/>
    <property type="evidence" value="ECO:0007669"/>
    <property type="project" value="InterPro"/>
</dbReference>
<comment type="caution">
    <text evidence="2">The sequence shown here is derived from an EMBL/GenBank/DDBJ whole genome shotgun (WGS) entry which is preliminary data.</text>
</comment>
<feature type="region of interest" description="Disordered" evidence="1">
    <location>
        <begin position="507"/>
        <end position="527"/>
    </location>
</feature>
<organism evidence="2 3">
    <name type="scientific">Aliidiomarina sanyensis</name>
    <dbReference type="NCBI Taxonomy" id="1249555"/>
    <lineage>
        <taxon>Bacteria</taxon>
        <taxon>Pseudomonadati</taxon>
        <taxon>Pseudomonadota</taxon>
        <taxon>Gammaproteobacteria</taxon>
        <taxon>Alteromonadales</taxon>
        <taxon>Idiomarinaceae</taxon>
        <taxon>Aliidiomarina</taxon>
    </lineage>
</organism>
<dbReference type="EMBL" id="PIPM01000002">
    <property type="protein sequence ID" value="RUO35779.1"/>
    <property type="molecule type" value="Genomic_DNA"/>
</dbReference>
<sequence>MDDRFQKVERTLISLQSILPNSKPKLAPLVSSEAHCFVAQSIEWIWRLLDQVADQKPTCLLAQPDIIDRWQRRTEHEQAPQKVILGEWKHARKFHCGQVLLAIEKASVACDVIVLHLNFQAPGLIEKNLLTDDFFIQLQRWAARQNKLLLVMAQGEIDQDALHVFMQNIVRRFTSLHFIYQSQPDWRWSVQFWFQGYTLSRWNWDIREYTDAHGAVQLQIVTQDSEVTPTQRLGDKAKRLFCSNALEPGEFLPSDWKRIGAETDFRQHVEPGTDATLIIGMLNRDELIAIATRIFDLRKHAGMYLRILIRARDESLRLQDERFLISAGATLVLPSELSTRRVISLAETTLGFTYTHTLPETFDELKTNRLIDDVKGYLVPLDFVERVKRAQLKAERQGLDTLFIEADVATGLTPLSLIRRFRSRRPGDMITVSHGKLILFFYGCRETDAENVLYMSFGIPAANLFRREARFTRHGQILDACAQLEAEEKHHPSDDLSQAVSRRHDLAPRTPDLHTPAHGPVRKAKYI</sequence>
<accession>A0A432WPY6</accession>
<dbReference type="InterPro" id="IPR017745">
    <property type="entry name" value="BcsE"/>
</dbReference>
<evidence type="ECO:0008006" key="4">
    <source>
        <dbReference type="Google" id="ProtNLM"/>
    </source>
</evidence>
<proteinExistence type="predicted"/>
<name>A0A432WPY6_9GAMM</name>
<evidence type="ECO:0000256" key="1">
    <source>
        <dbReference type="SAM" id="MobiDB-lite"/>
    </source>
</evidence>
<dbReference type="AlphaFoldDB" id="A0A432WPY6"/>
<evidence type="ECO:0000313" key="3">
    <source>
        <dbReference type="Proteomes" id="UP000288405"/>
    </source>
</evidence>